<name>A0A9Q3E945_9BASI</name>
<evidence type="ECO:0000313" key="1">
    <source>
        <dbReference type="EMBL" id="MBW0514603.1"/>
    </source>
</evidence>
<reference evidence="1" key="1">
    <citation type="submission" date="2021-03" db="EMBL/GenBank/DDBJ databases">
        <title>Draft genome sequence of rust myrtle Austropuccinia psidii MF-1, a brazilian biotype.</title>
        <authorList>
            <person name="Quecine M.C."/>
            <person name="Pachon D.M.R."/>
            <person name="Bonatelli M.L."/>
            <person name="Correr F.H."/>
            <person name="Franceschini L.M."/>
            <person name="Leite T.F."/>
            <person name="Margarido G.R.A."/>
            <person name="Almeida C.A."/>
            <person name="Ferrarezi J.A."/>
            <person name="Labate C.A."/>
        </authorList>
    </citation>
    <scope>NUCLEOTIDE SEQUENCE</scope>
    <source>
        <strain evidence="1">MF-1</strain>
    </source>
</reference>
<dbReference type="Proteomes" id="UP000765509">
    <property type="component" value="Unassembled WGS sequence"/>
</dbReference>
<sequence length="99" mass="11067">MNHEDNQGYEAITAIMTPSSSSIWSSRTALGPNQQAKTSPSALRKFMLSLVLDHSHRVKMAHIVPLDPLNPQKIWAQGLLYNPYRPQAVRNQKGQICQG</sequence>
<gene>
    <name evidence="1" type="ORF">O181_054318</name>
</gene>
<proteinExistence type="predicted"/>
<dbReference type="EMBL" id="AVOT02024117">
    <property type="protein sequence ID" value="MBW0514603.1"/>
    <property type="molecule type" value="Genomic_DNA"/>
</dbReference>
<keyword evidence="2" id="KW-1185">Reference proteome</keyword>
<dbReference type="AlphaFoldDB" id="A0A9Q3E945"/>
<accession>A0A9Q3E945</accession>
<evidence type="ECO:0000313" key="2">
    <source>
        <dbReference type="Proteomes" id="UP000765509"/>
    </source>
</evidence>
<comment type="caution">
    <text evidence="1">The sequence shown here is derived from an EMBL/GenBank/DDBJ whole genome shotgun (WGS) entry which is preliminary data.</text>
</comment>
<organism evidence="1 2">
    <name type="scientific">Austropuccinia psidii MF-1</name>
    <dbReference type="NCBI Taxonomy" id="1389203"/>
    <lineage>
        <taxon>Eukaryota</taxon>
        <taxon>Fungi</taxon>
        <taxon>Dikarya</taxon>
        <taxon>Basidiomycota</taxon>
        <taxon>Pucciniomycotina</taxon>
        <taxon>Pucciniomycetes</taxon>
        <taxon>Pucciniales</taxon>
        <taxon>Sphaerophragmiaceae</taxon>
        <taxon>Austropuccinia</taxon>
    </lineage>
</organism>
<protein>
    <submittedName>
        <fullName evidence="1">Uncharacterized protein</fullName>
    </submittedName>
</protein>